<feature type="transmembrane region" description="Helical" evidence="7">
    <location>
        <begin position="374"/>
        <end position="394"/>
    </location>
</feature>
<feature type="transmembrane region" description="Helical" evidence="7">
    <location>
        <begin position="33"/>
        <end position="56"/>
    </location>
</feature>
<proteinExistence type="inferred from homology"/>
<evidence type="ECO:0000256" key="4">
    <source>
        <dbReference type="ARBA" id="ARBA00022989"/>
    </source>
</evidence>
<dbReference type="AlphaFoldDB" id="A0AAD5MGS5"/>
<evidence type="ECO:0000256" key="1">
    <source>
        <dbReference type="ARBA" id="ARBA00004141"/>
    </source>
</evidence>
<protein>
    <submittedName>
        <fullName evidence="8">Uncharacterized protein</fullName>
    </submittedName>
</protein>
<evidence type="ECO:0000256" key="5">
    <source>
        <dbReference type="ARBA" id="ARBA00023136"/>
    </source>
</evidence>
<dbReference type="GO" id="GO:0016020">
    <property type="term" value="C:membrane"/>
    <property type="evidence" value="ECO:0007669"/>
    <property type="project" value="UniProtKB-SubCell"/>
</dbReference>
<comment type="caution">
    <text evidence="8">The sequence shown here is derived from an EMBL/GenBank/DDBJ whole genome shotgun (WGS) entry which is preliminary data.</text>
</comment>
<feature type="transmembrane region" description="Helical" evidence="7">
    <location>
        <begin position="509"/>
        <end position="529"/>
    </location>
</feature>
<comment type="similarity">
    <text evidence="2">Belongs to the LIMR family.</text>
</comment>
<evidence type="ECO:0000256" key="2">
    <source>
        <dbReference type="ARBA" id="ARBA00010487"/>
    </source>
</evidence>
<dbReference type="InterPro" id="IPR006876">
    <property type="entry name" value="LMBR1-like_membr_prot"/>
</dbReference>
<keyword evidence="4 7" id="KW-1133">Transmembrane helix</keyword>
<dbReference type="EMBL" id="JAKCXM010000023">
    <property type="protein sequence ID" value="KAJ0407228.1"/>
    <property type="molecule type" value="Genomic_DNA"/>
</dbReference>
<sequence length="622" mass="69217">MTLLSVLLEGCGLLGFTWWLLGRYRDAHVPQLIVGAVYVSWVLGFVGLLLLPIDIAHHAGTSMPPIDDAPQSDPLLWLWQALYWATFLMSWAILPFLCEFSQNGEFGLRRRILSSLRRFLLHWTILVAVALVGMGYLFFVDHFSLQGLLGLAMAMANTYGLAWLIVLLGFGFVEIPRSLWMRRHPERRLRALYFGAVQVHTERMEALFMYDDVVREVRASHDRQLRAESASIVLSSEMQDAKTHLLEILALVNVEATPPVKQAASSAPPSRAKSAMLSLSTADRASSPPTLRDIVALHRRVRAAQADLRCSEESWIHLCLQAEQLQQHIAAVSSSSGRARPPVGVFSSHDLLSQCRGVVNATQAQLERLLLPPLWSALSLVAAIGSVAILWGELTMSWGPSFSLLHILMPQAEASGVTELIVLALLVYMTLCVFTALFRLRSFGRYALRDHGNSCDLALLKTAIHQCRLQFSLSYNFLLVVNAPRWTDGTAFHQLWRHMQGAQVFGRDVSVYAPLAMVALVICSLTNVYGRVMKGLIGMEQYESLVDGDAEHEAQIQRGEQLVQRGLARHRRRETRKTPDAGEASSYGLRDRAGMAQALLSGGVDPEALDDSEELRRLRLVA</sequence>
<evidence type="ECO:0000313" key="8">
    <source>
        <dbReference type="EMBL" id="KAJ0407228.1"/>
    </source>
</evidence>
<name>A0AAD5MGS5_PYTIN</name>
<feature type="transmembrane region" description="Helical" evidence="7">
    <location>
        <begin position="159"/>
        <end position="180"/>
    </location>
</feature>
<reference evidence="8" key="1">
    <citation type="submission" date="2021-12" db="EMBL/GenBank/DDBJ databases">
        <title>Prjna785345.</title>
        <authorList>
            <person name="Rujirawat T."/>
            <person name="Krajaejun T."/>
        </authorList>
    </citation>
    <scope>NUCLEOTIDE SEQUENCE</scope>
    <source>
        <strain evidence="8">Pi057C3</strain>
    </source>
</reference>
<organism evidence="8 9">
    <name type="scientific">Pythium insidiosum</name>
    <name type="common">Pythiosis disease agent</name>
    <dbReference type="NCBI Taxonomy" id="114742"/>
    <lineage>
        <taxon>Eukaryota</taxon>
        <taxon>Sar</taxon>
        <taxon>Stramenopiles</taxon>
        <taxon>Oomycota</taxon>
        <taxon>Peronosporomycetes</taxon>
        <taxon>Pythiales</taxon>
        <taxon>Pythiaceae</taxon>
        <taxon>Pythium</taxon>
    </lineage>
</organism>
<keyword evidence="9" id="KW-1185">Reference proteome</keyword>
<evidence type="ECO:0000256" key="6">
    <source>
        <dbReference type="SAM" id="MobiDB-lite"/>
    </source>
</evidence>
<feature type="transmembrane region" description="Helical" evidence="7">
    <location>
        <begin position="414"/>
        <end position="438"/>
    </location>
</feature>
<feature type="transmembrane region" description="Helical" evidence="7">
    <location>
        <begin position="6"/>
        <end position="21"/>
    </location>
</feature>
<gene>
    <name evidence="8" type="ORF">P43SY_008003</name>
</gene>
<feature type="compositionally biased region" description="Low complexity" evidence="6">
    <location>
        <begin position="263"/>
        <end position="275"/>
    </location>
</feature>
<evidence type="ECO:0000313" key="9">
    <source>
        <dbReference type="Proteomes" id="UP001209570"/>
    </source>
</evidence>
<evidence type="ECO:0000256" key="3">
    <source>
        <dbReference type="ARBA" id="ARBA00022692"/>
    </source>
</evidence>
<keyword evidence="3 7" id="KW-0812">Transmembrane</keyword>
<accession>A0AAD5MGS5</accession>
<evidence type="ECO:0000256" key="7">
    <source>
        <dbReference type="SAM" id="Phobius"/>
    </source>
</evidence>
<feature type="region of interest" description="Disordered" evidence="6">
    <location>
        <begin position="261"/>
        <end position="284"/>
    </location>
</feature>
<dbReference type="PANTHER" id="PTHR21355:SF0">
    <property type="entry name" value="G-PROTEIN COUPLED RECEPTOR-ASSOCIATED PROTEIN LMBRD2"/>
    <property type="match status" value="1"/>
</dbReference>
<comment type="subcellular location">
    <subcellularLocation>
        <location evidence="1">Membrane</location>
        <topology evidence="1">Multi-pass membrane protein</topology>
    </subcellularLocation>
</comment>
<dbReference type="Proteomes" id="UP001209570">
    <property type="component" value="Unassembled WGS sequence"/>
</dbReference>
<dbReference type="PANTHER" id="PTHR21355">
    <property type="entry name" value="G-PROTEIN COUPLED RECEPTOR-ASSOCIATED PROTEIN LMBRD2"/>
    <property type="match status" value="1"/>
</dbReference>
<feature type="region of interest" description="Disordered" evidence="6">
    <location>
        <begin position="564"/>
        <end position="587"/>
    </location>
</feature>
<dbReference type="Pfam" id="PF04791">
    <property type="entry name" value="LMBR1"/>
    <property type="match status" value="1"/>
</dbReference>
<feature type="transmembrane region" description="Helical" evidence="7">
    <location>
        <begin position="119"/>
        <end position="139"/>
    </location>
</feature>
<dbReference type="InterPro" id="IPR051584">
    <property type="entry name" value="GPCR-associated_LMBR1"/>
</dbReference>
<keyword evidence="5 7" id="KW-0472">Membrane</keyword>
<feature type="transmembrane region" description="Helical" evidence="7">
    <location>
        <begin position="76"/>
        <end position="98"/>
    </location>
</feature>